<proteinExistence type="predicted"/>
<protein>
    <submittedName>
        <fullName evidence="1">Putative short chain dehydrogenase</fullName>
    </submittedName>
</protein>
<dbReference type="HOGENOM" id="CLU_2520722_0_0_9"/>
<dbReference type="Gene3D" id="3.40.50.720">
    <property type="entry name" value="NAD(P)-binding Rossmann-like Domain"/>
    <property type="match status" value="2"/>
</dbReference>
<dbReference type="EMBL" id="CP009920">
    <property type="protein sequence ID" value="AJI23473.1"/>
    <property type="molecule type" value="Genomic_DNA"/>
</dbReference>
<dbReference type="InterPro" id="IPR036291">
    <property type="entry name" value="NAD(P)-bd_dom_sf"/>
</dbReference>
<dbReference type="Proteomes" id="UP000031829">
    <property type="component" value="Chromosome"/>
</dbReference>
<organism evidence="1 2">
    <name type="scientific">Priestia megaterium (strain ATCC 14581 / DSM 32 / CCUG 1817 / JCM 2506 / NBRC 15308 / NCIMB 9376 / NCTC 10342 / NRRL B-14308 / VKM B-512 / Ford 19)</name>
    <name type="common">Bacillus megaterium</name>
    <dbReference type="NCBI Taxonomy" id="1348623"/>
    <lineage>
        <taxon>Bacteria</taxon>
        <taxon>Bacillati</taxon>
        <taxon>Bacillota</taxon>
        <taxon>Bacilli</taxon>
        <taxon>Bacillales</taxon>
        <taxon>Bacillaceae</taxon>
        <taxon>Priestia</taxon>
    </lineage>
</organism>
<evidence type="ECO:0000313" key="2">
    <source>
        <dbReference type="Proteomes" id="UP000031829"/>
    </source>
</evidence>
<dbReference type="PANTHER" id="PTHR42820">
    <property type="entry name" value="SHORT-CHAIN DEHYDROGENASE REDUCTASE"/>
    <property type="match status" value="1"/>
</dbReference>
<evidence type="ECO:0000313" key="1">
    <source>
        <dbReference type="EMBL" id="AJI23473.1"/>
    </source>
</evidence>
<name>A0A0B6AS37_PRIM2</name>
<gene>
    <name evidence="1" type="ORF">BG04_2011</name>
</gene>
<accession>A0A0B6AS37</accession>
<dbReference type="KEGG" id="bmeg:BG04_2011"/>
<sequence length="84" mass="9233">MNIHTYYTYFCGGIQLERLKSKVSVITGSSSGIGKATAERSAKEGAVLFLASDDSSYVAGHCIAIDGGHRTYTWSKKMLYSKMW</sequence>
<dbReference type="PANTHER" id="PTHR42820:SF1">
    <property type="entry name" value="SHORT-CHAIN DEHYDROGENASE_REDUCTASE FAMILY PROTEIN"/>
    <property type="match status" value="1"/>
</dbReference>
<dbReference type="AlphaFoldDB" id="A0A0B6AS37"/>
<dbReference type="SUPFAM" id="SSF51735">
    <property type="entry name" value="NAD(P)-binding Rossmann-fold domains"/>
    <property type="match status" value="1"/>
</dbReference>
<reference evidence="1 2" key="1">
    <citation type="journal article" date="2015" name="Genome Announc.">
        <title>Complete genome sequences for 35 biothreat assay-relevant bacillus species.</title>
        <authorList>
            <person name="Johnson S.L."/>
            <person name="Daligault H.E."/>
            <person name="Davenport K.W."/>
            <person name="Jaissle J."/>
            <person name="Frey K.G."/>
            <person name="Ladner J.T."/>
            <person name="Broomall S.M."/>
            <person name="Bishop-Lilly K.A."/>
            <person name="Bruce D.C."/>
            <person name="Gibbons H.S."/>
            <person name="Coyne S.R."/>
            <person name="Lo C.C."/>
            <person name="Meincke L."/>
            <person name="Munk A.C."/>
            <person name="Koroleva G.I."/>
            <person name="Rosenzweig C.N."/>
            <person name="Palacios G.F."/>
            <person name="Redden C.L."/>
            <person name="Minogue T.D."/>
            <person name="Chain P.S."/>
        </authorList>
    </citation>
    <scope>NUCLEOTIDE SEQUENCE [LARGE SCALE GENOMIC DNA]</scope>
    <source>
        <strain evidence="2">ATCC 14581 / DSM 32 / JCM 2506 / NBRC 15308 / NCIMB 9376 / NCTC 10342 / NRRL B-14308 / VKM B-512</strain>
    </source>
</reference>